<dbReference type="SUPFAM" id="SSF48726">
    <property type="entry name" value="Immunoglobulin"/>
    <property type="match status" value="3"/>
</dbReference>
<dbReference type="RefSeq" id="XP_070079411.1">
    <property type="nucleotide sequence ID" value="XM_070223310.1"/>
</dbReference>
<dbReference type="KEGG" id="ecb:102148803"/>
<dbReference type="Proteomes" id="UP000002281">
    <property type="component" value="Chromosome 10"/>
</dbReference>
<dbReference type="FunFam" id="2.60.40.10:FF:000049">
    <property type="entry name" value="Leukocyte immunoglobulin-like receptor subfamily B member 1"/>
    <property type="match status" value="3"/>
</dbReference>
<evidence type="ECO:0000256" key="4">
    <source>
        <dbReference type="SAM" id="SignalP"/>
    </source>
</evidence>
<keyword evidence="2" id="KW-1015">Disulfide bond</keyword>
<dbReference type="Bgee" id="ENSECAG00000041947">
    <property type="expression patterns" value="Expressed in trophoblast and 1 other cell type or tissue"/>
</dbReference>
<accession>A0A5F5PJ46</accession>
<name>A0A5F5PJ46_HORSE</name>
<dbReference type="InterPro" id="IPR013151">
    <property type="entry name" value="Immunoglobulin_dom"/>
</dbReference>
<sequence length="376" mass="41399">MGGSIMTITSTALLCLGLCLGHRTQMHAETLLKPIIWAEPSSVVTHGRPVSIWCQGSQKARQYYLYQEGVREPSRSEFPLGPGDKVKFSILHMTDHLAGSYHCSYRSRKSWSVPSETLDLVVTGMFNRPTLSALPSPVVTSGDSVTLQCGSQQGFDRFILCDERGEHNPGRLNSQRQADGWSQVLSTVGPVSPGHRWAYRCYGYFSTSPYVWSSSSDILELLISDLFPHEEAPTLSAHPGPTVAPGENMTLRCQTRRLFDTFYLSKKGKTCPPLYLRSQYQDGKFQASFLMNPVTLDHGGTYRCYGSLNSTPFLLSHPSDPLELVVTGAPIPVTPSVQTQDPTSGPQLPDYTVENLIRLGLSGLILVVLGLLLFEA</sequence>
<gene>
    <name evidence="6" type="primary">LOC102148803</name>
</gene>
<dbReference type="GeneTree" id="ENSGT01100000263478"/>
<reference evidence="6 7" key="1">
    <citation type="journal article" date="2009" name="Science">
        <title>Genome sequence, comparative analysis, and population genetics of the domestic horse.</title>
        <authorList>
            <consortium name="Broad Institute Genome Sequencing Platform"/>
            <consortium name="Broad Institute Whole Genome Assembly Team"/>
            <person name="Wade C.M."/>
            <person name="Giulotto E."/>
            <person name="Sigurdsson S."/>
            <person name="Zoli M."/>
            <person name="Gnerre S."/>
            <person name="Imsland F."/>
            <person name="Lear T.L."/>
            <person name="Adelson D.L."/>
            <person name="Bailey E."/>
            <person name="Bellone R.R."/>
            <person name="Bloecker H."/>
            <person name="Distl O."/>
            <person name="Edgar R.C."/>
            <person name="Garber M."/>
            <person name="Leeb T."/>
            <person name="Mauceli E."/>
            <person name="MacLeod J.N."/>
            <person name="Penedo M.C.T."/>
            <person name="Raison J.M."/>
            <person name="Sharpe T."/>
            <person name="Vogel J."/>
            <person name="Andersson L."/>
            <person name="Antczak D.F."/>
            <person name="Biagi T."/>
            <person name="Binns M.M."/>
            <person name="Chowdhary B.P."/>
            <person name="Coleman S.J."/>
            <person name="Della Valle G."/>
            <person name="Fryc S."/>
            <person name="Guerin G."/>
            <person name="Hasegawa T."/>
            <person name="Hill E.W."/>
            <person name="Jurka J."/>
            <person name="Kiialainen A."/>
            <person name="Lindgren G."/>
            <person name="Liu J."/>
            <person name="Magnani E."/>
            <person name="Mickelson J.R."/>
            <person name="Murray J."/>
            <person name="Nergadze S.G."/>
            <person name="Onofrio R."/>
            <person name="Pedroni S."/>
            <person name="Piras M.F."/>
            <person name="Raudsepp T."/>
            <person name="Rocchi M."/>
            <person name="Roeed K.H."/>
            <person name="Ryder O.A."/>
            <person name="Searle S."/>
            <person name="Skow L."/>
            <person name="Swinburne J.E."/>
            <person name="Syvaenen A.C."/>
            <person name="Tozaki T."/>
            <person name="Valberg S.J."/>
            <person name="Vaudin M."/>
            <person name="White J.R."/>
            <person name="Zody M.C."/>
            <person name="Lander E.S."/>
            <person name="Lindblad-Toh K."/>
        </authorList>
    </citation>
    <scope>NUCLEOTIDE SEQUENCE [LARGE SCALE GENOMIC DNA]</scope>
    <source>
        <strain evidence="6 7">Thoroughbred</strain>
    </source>
</reference>
<dbReference type="GeneID" id="102148803"/>
<dbReference type="Ensembl" id="ENSECAT00000071679.2">
    <property type="protein sequence ID" value="ENSECAP00000047874.1"/>
    <property type="gene ID" value="ENSECAG00000041947.2"/>
</dbReference>
<dbReference type="ExpressionAtlas" id="A0A5F5PJ46">
    <property type="expression patterns" value="baseline"/>
</dbReference>
<dbReference type="InterPro" id="IPR003599">
    <property type="entry name" value="Ig_sub"/>
</dbReference>
<reference evidence="6" key="2">
    <citation type="submission" date="2025-08" db="UniProtKB">
        <authorList>
            <consortium name="Ensembl"/>
        </authorList>
    </citation>
    <scope>IDENTIFICATION</scope>
    <source>
        <strain evidence="6">Thoroughbred</strain>
    </source>
</reference>
<dbReference type="PANTHER" id="PTHR11738:SF181">
    <property type="entry name" value="LEUKOCYTE IMMUNOGLOBULIN-LIKE RECEPTOR SUBFAMILY B MEMBER 4A-RELATED"/>
    <property type="match status" value="1"/>
</dbReference>
<proteinExistence type="predicted"/>
<feature type="chain" id="PRO_5023904196" description="Immunoglobulin domain-containing protein" evidence="4">
    <location>
        <begin position="22"/>
        <end position="376"/>
    </location>
</feature>
<dbReference type="Pfam" id="PF00047">
    <property type="entry name" value="ig"/>
    <property type="match status" value="1"/>
</dbReference>
<protein>
    <recommendedName>
        <fullName evidence="5">Immunoglobulin domain-containing protein</fullName>
    </recommendedName>
</protein>
<reference evidence="6" key="3">
    <citation type="submission" date="2025-09" db="UniProtKB">
        <authorList>
            <consortium name="Ensembl"/>
        </authorList>
    </citation>
    <scope>IDENTIFICATION</scope>
    <source>
        <strain evidence="6">Thoroughbred</strain>
    </source>
</reference>
<keyword evidence="1 4" id="KW-0732">Signal</keyword>
<feature type="domain" description="Immunoglobulin" evidence="5">
    <location>
        <begin position="39"/>
        <end position="123"/>
    </location>
</feature>
<keyword evidence="3" id="KW-0393">Immunoglobulin domain</keyword>
<feature type="signal peptide" evidence="4">
    <location>
        <begin position="1"/>
        <end position="21"/>
    </location>
</feature>
<dbReference type="RefSeq" id="XP_023506169.2">
    <property type="nucleotide sequence ID" value="XM_023650401.2"/>
</dbReference>
<dbReference type="GO" id="GO:0002764">
    <property type="term" value="P:immune response-regulating signaling pathway"/>
    <property type="evidence" value="ECO:0000318"/>
    <property type="project" value="GO_Central"/>
</dbReference>
<evidence type="ECO:0000313" key="6">
    <source>
        <dbReference type="Ensembl" id="ENSECAP00000047874.1"/>
    </source>
</evidence>
<evidence type="ECO:0000259" key="5">
    <source>
        <dbReference type="SMART" id="SM00409"/>
    </source>
</evidence>
<dbReference type="GO" id="GO:0005886">
    <property type="term" value="C:plasma membrane"/>
    <property type="evidence" value="ECO:0000318"/>
    <property type="project" value="GO_Central"/>
</dbReference>
<feature type="domain" description="Immunoglobulin" evidence="5">
    <location>
        <begin position="238"/>
        <end position="327"/>
    </location>
</feature>
<dbReference type="RefSeq" id="XP_070079410.1">
    <property type="nucleotide sequence ID" value="XM_070223309.1"/>
</dbReference>
<keyword evidence="7" id="KW-1185">Reference proteome</keyword>
<evidence type="ECO:0000256" key="1">
    <source>
        <dbReference type="ARBA" id="ARBA00022729"/>
    </source>
</evidence>
<dbReference type="InterPro" id="IPR013783">
    <property type="entry name" value="Ig-like_fold"/>
</dbReference>
<dbReference type="Gene3D" id="2.60.40.10">
    <property type="entry name" value="Immunoglobulins"/>
    <property type="match status" value="3"/>
</dbReference>
<dbReference type="AlphaFoldDB" id="A0A5F5PJ46"/>
<feature type="domain" description="Immunoglobulin" evidence="5">
    <location>
        <begin position="134"/>
        <end position="224"/>
    </location>
</feature>
<organism evidence="6 7">
    <name type="scientific">Equus caballus</name>
    <name type="common">Horse</name>
    <dbReference type="NCBI Taxonomy" id="9796"/>
    <lineage>
        <taxon>Eukaryota</taxon>
        <taxon>Metazoa</taxon>
        <taxon>Chordata</taxon>
        <taxon>Craniata</taxon>
        <taxon>Vertebrata</taxon>
        <taxon>Euteleostomi</taxon>
        <taxon>Mammalia</taxon>
        <taxon>Eutheria</taxon>
        <taxon>Laurasiatheria</taxon>
        <taxon>Perissodactyla</taxon>
        <taxon>Equidae</taxon>
        <taxon>Equus</taxon>
    </lineage>
</organism>
<evidence type="ECO:0000313" key="7">
    <source>
        <dbReference type="Proteomes" id="UP000002281"/>
    </source>
</evidence>
<evidence type="ECO:0000256" key="3">
    <source>
        <dbReference type="ARBA" id="ARBA00023319"/>
    </source>
</evidence>
<dbReference type="InterPro" id="IPR036179">
    <property type="entry name" value="Ig-like_dom_sf"/>
</dbReference>
<dbReference type="PANTHER" id="PTHR11738">
    <property type="entry name" value="MHC CLASS I NK CELL RECEPTOR"/>
    <property type="match status" value="1"/>
</dbReference>
<evidence type="ECO:0000256" key="2">
    <source>
        <dbReference type="ARBA" id="ARBA00023157"/>
    </source>
</evidence>
<dbReference type="InterPro" id="IPR050412">
    <property type="entry name" value="Ig-like_Receptors_ImmuneReg"/>
</dbReference>
<dbReference type="SMART" id="SM00409">
    <property type="entry name" value="IG"/>
    <property type="match status" value="3"/>
</dbReference>
<dbReference type="Pfam" id="PF13895">
    <property type="entry name" value="Ig_2"/>
    <property type="match status" value="1"/>
</dbReference>